<feature type="transmembrane region" description="Helical" evidence="7">
    <location>
        <begin position="106"/>
        <end position="123"/>
    </location>
</feature>
<dbReference type="GO" id="GO:0005886">
    <property type="term" value="C:plasma membrane"/>
    <property type="evidence" value="ECO:0007669"/>
    <property type="project" value="UniProtKB-SubCell"/>
</dbReference>
<feature type="transmembrane region" description="Helical" evidence="7">
    <location>
        <begin position="79"/>
        <end position="99"/>
    </location>
</feature>
<reference evidence="8" key="1">
    <citation type="submission" date="2021-04" db="EMBL/GenBank/DDBJ databases">
        <title>Draft genome sequence data of methanotrophic Methylovulum sp. strain S1L and Methylomonas sp. strain S2AM isolated from boreal lake water columns.</title>
        <authorList>
            <person name="Rissanen A.J."/>
            <person name="Mangayil R."/>
            <person name="Svenning M.M."/>
            <person name="Khanongnuch R."/>
        </authorList>
    </citation>
    <scope>NUCLEOTIDE SEQUENCE</scope>
    <source>
        <strain evidence="8">S2AM</strain>
    </source>
</reference>
<evidence type="ECO:0000256" key="6">
    <source>
        <dbReference type="ARBA" id="ARBA00023136"/>
    </source>
</evidence>
<dbReference type="EMBL" id="CP073754">
    <property type="protein sequence ID" value="QWF71641.1"/>
    <property type="molecule type" value="Genomic_DNA"/>
</dbReference>
<evidence type="ECO:0000313" key="9">
    <source>
        <dbReference type="Proteomes" id="UP000676649"/>
    </source>
</evidence>
<evidence type="ECO:0000256" key="4">
    <source>
        <dbReference type="ARBA" id="ARBA00022692"/>
    </source>
</evidence>
<evidence type="ECO:0000313" key="8">
    <source>
        <dbReference type="EMBL" id="QWF71641.1"/>
    </source>
</evidence>
<dbReference type="InterPro" id="IPR051907">
    <property type="entry name" value="DoxX-like_oxidoreductase"/>
</dbReference>
<protein>
    <submittedName>
        <fullName evidence="8">DoxX family protein</fullName>
    </submittedName>
</protein>
<feature type="transmembrane region" description="Helical" evidence="7">
    <location>
        <begin position="40"/>
        <end position="59"/>
    </location>
</feature>
<comment type="subcellular location">
    <subcellularLocation>
        <location evidence="1">Cell membrane</location>
        <topology evidence="1">Multi-pass membrane protein</topology>
    </subcellularLocation>
</comment>
<proteinExistence type="inferred from homology"/>
<dbReference type="InterPro" id="IPR032808">
    <property type="entry name" value="DoxX"/>
</dbReference>
<dbReference type="AlphaFoldDB" id="A0A975MPH8"/>
<evidence type="ECO:0000256" key="5">
    <source>
        <dbReference type="ARBA" id="ARBA00022989"/>
    </source>
</evidence>
<gene>
    <name evidence="8" type="ORF">KEF85_03945</name>
</gene>
<dbReference type="KEGG" id="mpad:KEF85_03945"/>
<dbReference type="Proteomes" id="UP000676649">
    <property type="component" value="Chromosome"/>
</dbReference>
<keyword evidence="9" id="KW-1185">Reference proteome</keyword>
<name>A0A975MPH8_9GAMM</name>
<keyword evidence="4 7" id="KW-0812">Transmembrane</keyword>
<sequence>MDRNTIKTTWALIVSHTPAIVARLRAGCDKAKPAEFLAPLCLRLYLAPVFWMAGVQKFSHFSQTVEWFGNSETGLGLPAPYLLVLLVALCETLGALFLLLGFATRLITLPLMIIMLVAAYSVHLENGWLAIASGDGIFASPRTQAAIERLQQAQEILQNQGDYTWLTEHGSFVVLNNGIEFAVTYFIMLLALFFSGGGRFLSADYWLVQHYFRQPD</sequence>
<accession>A0A975MPH8</accession>
<keyword evidence="6 7" id="KW-0472">Membrane</keyword>
<feature type="transmembrane region" description="Helical" evidence="7">
    <location>
        <begin position="182"/>
        <end position="201"/>
    </location>
</feature>
<keyword evidence="5 7" id="KW-1133">Transmembrane helix</keyword>
<comment type="similarity">
    <text evidence="2">Belongs to the DoxX family.</text>
</comment>
<dbReference type="RefSeq" id="WP_215583423.1">
    <property type="nucleotide sequence ID" value="NZ_CP073754.1"/>
</dbReference>
<organism evidence="8 9">
    <name type="scientific">Methylomonas paludis</name>
    <dbReference type="NCBI Taxonomy" id="1173101"/>
    <lineage>
        <taxon>Bacteria</taxon>
        <taxon>Pseudomonadati</taxon>
        <taxon>Pseudomonadota</taxon>
        <taxon>Gammaproteobacteria</taxon>
        <taxon>Methylococcales</taxon>
        <taxon>Methylococcaceae</taxon>
        <taxon>Methylomonas</taxon>
    </lineage>
</organism>
<dbReference type="PANTHER" id="PTHR33452">
    <property type="entry name" value="OXIDOREDUCTASE CATD-RELATED"/>
    <property type="match status" value="1"/>
</dbReference>
<evidence type="ECO:0000256" key="1">
    <source>
        <dbReference type="ARBA" id="ARBA00004651"/>
    </source>
</evidence>
<evidence type="ECO:0000256" key="3">
    <source>
        <dbReference type="ARBA" id="ARBA00022475"/>
    </source>
</evidence>
<dbReference type="Pfam" id="PF07681">
    <property type="entry name" value="DoxX"/>
    <property type="match status" value="1"/>
</dbReference>
<dbReference type="PANTHER" id="PTHR33452:SF19">
    <property type="entry name" value="DOXX FAMILY PROTEIN"/>
    <property type="match status" value="1"/>
</dbReference>
<evidence type="ECO:0000256" key="7">
    <source>
        <dbReference type="SAM" id="Phobius"/>
    </source>
</evidence>
<evidence type="ECO:0000256" key="2">
    <source>
        <dbReference type="ARBA" id="ARBA00006679"/>
    </source>
</evidence>
<keyword evidence="3" id="KW-1003">Cell membrane</keyword>